<dbReference type="GO" id="GO:0003700">
    <property type="term" value="F:DNA-binding transcription factor activity"/>
    <property type="evidence" value="ECO:0007669"/>
    <property type="project" value="InterPro"/>
</dbReference>
<feature type="compositionally biased region" description="Basic and acidic residues" evidence="6">
    <location>
        <begin position="15"/>
        <end position="29"/>
    </location>
</feature>
<dbReference type="InterPro" id="IPR036955">
    <property type="entry name" value="AP2/ERF_dom_sf"/>
</dbReference>
<dbReference type="EMBL" id="HBIN01006635">
    <property type="protein sequence ID" value="CAE0434553.1"/>
    <property type="molecule type" value="Transcribed_RNA"/>
</dbReference>
<dbReference type="GO" id="GO:0000976">
    <property type="term" value="F:transcription cis-regulatory region binding"/>
    <property type="evidence" value="ECO:0007669"/>
    <property type="project" value="TreeGrafter"/>
</dbReference>
<proteinExistence type="predicted"/>
<dbReference type="CDD" id="cd00018">
    <property type="entry name" value="AP2"/>
    <property type="match status" value="1"/>
</dbReference>
<sequence length="275" mass="32062">MVRGLLNRQTKQGKMKTESAETKTKERRNSRYSGRKRKPETKLMNVEKKLPKTDAVTVQEKQPPKDLQNFIKTKDKTKPYRSRNKSSRYRGVSRCAKDGRWQARIRIGRTVKYLGRFKTEPEAAVCYDKAAKMYHGSRAVLNFPHGKADIKAEIKNKYADKQREMDKATSRTLKAAQKNEKNVEKNRKMKKTQVKETDMYRIGSASNLLSLPSLDNPRNPYSTQSTEDLKKLLMESNMAMHQLQQQQHLKQLQHLQQIQFQQQLHLLSAPAFRLD</sequence>
<evidence type="ECO:0000256" key="3">
    <source>
        <dbReference type="ARBA" id="ARBA00023125"/>
    </source>
</evidence>
<evidence type="ECO:0000256" key="2">
    <source>
        <dbReference type="ARBA" id="ARBA00023015"/>
    </source>
</evidence>
<feature type="domain" description="AP2/ERF" evidence="7">
    <location>
        <begin position="88"/>
        <end position="144"/>
    </location>
</feature>
<name>A0A7S3PEV0_9STRA</name>
<keyword evidence="5" id="KW-0539">Nucleus</keyword>
<evidence type="ECO:0000256" key="1">
    <source>
        <dbReference type="ARBA" id="ARBA00004123"/>
    </source>
</evidence>
<evidence type="ECO:0000256" key="4">
    <source>
        <dbReference type="ARBA" id="ARBA00023163"/>
    </source>
</evidence>
<dbReference type="PROSITE" id="PS51032">
    <property type="entry name" value="AP2_ERF"/>
    <property type="match status" value="1"/>
</dbReference>
<evidence type="ECO:0000313" key="8">
    <source>
        <dbReference type="EMBL" id="CAE0434553.1"/>
    </source>
</evidence>
<evidence type="ECO:0000256" key="6">
    <source>
        <dbReference type="SAM" id="MobiDB-lite"/>
    </source>
</evidence>
<dbReference type="InterPro" id="IPR016177">
    <property type="entry name" value="DNA-bd_dom_sf"/>
</dbReference>
<reference evidence="8" key="1">
    <citation type="submission" date="2021-01" db="EMBL/GenBank/DDBJ databases">
        <authorList>
            <person name="Corre E."/>
            <person name="Pelletier E."/>
            <person name="Niang G."/>
            <person name="Scheremetjew M."/>
            <person name="Finn R."/>
            <person name="Kale V."/>
            <person name="Holt S."/>
            <person name="Cochrane G."/>
            <person name="Meng A."/>
            <person name="Brown T."/>
            <person name="Cohen L."/>
        </authorList>
    </citation>
    <scope>NUCLEOTIDE SEQUENCE</scope>
    <source>
        <strain evidence="8">GSBS06</strain>
    </source>
</reference>
<dbReference type="PANTHER" id="PTHR31241">
    <property type="entry name" value="DEHYDRATION-RESPONSIVE ELEMENT-BINDING PROTEIN 2C"/>
    <property type="match status" value="1"/>
</dbReference>
<feature type="compositionally biased region" description="Basic residues" evidence="6">
    <location>
        <begin position="30"/>
        <end position="39"/>
    </location>
</feature>
<gene>
    <name evidence="8" type="ORF">ASTO00021_LOCUS4850</name>
</gene>
<dbReference type="AlphaFoldDB" id="A0A7S3PEV0"/>
<evidence type="ECO:0000256" key="5">
    <source>
        <dbReference type="ARBA" id="ARBA00023242"/>
    </source>
</evidence>
<feature type="region of interest" description="Disordered" evidence="6">
    <location>
        <begin position="1"/>
        <end position="62"/>
    </location>
</feature>
<keyword evidence="3" id="KW-0238">DNA-binding</keyword>
<dbReference type="GO" id="GO:0045893">
    <property type="term" value="P:positive regulation of DNA-templated transcription"/>
    <property type="evidence" value="ECO:0007669"/>
    <property type="project" value="TreeGrafter"/>
</dbReference>
<accession>A0A7S3PEV0</accession>
<dbReference type="InterPro" id="IPR001471">
    <property type="entry name" value="AP2/ERF_dom"/>
</dbReference>
<dbReference type="GO" id="GO:0006950">
    <property type="term" value="P:response to stress"/>
    <property type="evidence" value="ECO:0007669"/>
    <property type="project" value="TreeGrafter"/>
</dbReference>
<dbReference type="PANTHER" id="PTHR31241:SF24">
    <property type="entry name" value="ETHYLENE-RESPONSIVE TRANSCRIPTION FACTOR ABI4"/>
    <property type="match status" value="1"/>
</dbReference>
<protein>
    <recommendedName>
        <fullName evidence="7">AP2/ERF domain-containing protein</fullName>
    </recommendedName>
</protein>
<feature type="region of interest" description="Disordered" evidence="6">
    <location>
        <begin position="161"/>
        <end position="192"/>
    </location>
</feature>
<dbReference type="SMART" id="SM00380">
    <property type="entry name" value="AP2"/>
    <property type="match status" value="1"/>
</dbReference>
<dbReference type="Gene3D" id="3.30.730.10">
    <property type="entry name" value="AP2/ERF domain"/>
    <property type="match status" value="1"/>
</dbReference>
<evidence type="ECO:0000259" key="7">
    <source>
        <dbReference type="PROSITE" id="PS51032"/>
    </source>
</evidence>
<comment type="subcellular location">
    <subcellularLocation>
        <location evidence="1">Nucleus</location>
    </subcellularLocation>
</comment>
<dbReference type="GO" id="GO:0005634">
    <property type="term" value="C:nucleus"/>
    <property type="evidence" value="ECO:0007669"/>
    <property type="project" value="UniProtKB-SubCell"/>
</dbReference>
<dbReference type="SUPFAM" id="SSF54171">
    <property type="entry name" value="DNA-binding domain"/>
    <property type="match status" value="1"/>
</dbReference>
<keyword evidence="2" id="KW-0805">Transcription regulation</keyword>
<organism evidence="8">
    <name type="scientific">Aplanochytrium stocchinoi</name>
    <dbReference type="NCBI Taxonomy" id="215587"/>
    <lineage>
        <taxon>Eukaryota</taxon>
        <taxon>Sar</taxon>
        <taxon>Stramenopiles</taxon>
        <taxon>Bigyra</taxon>
        <taxon>Labyrinthulomycetes</taxon>
        <taxon>Thraustochytrida</taxon>
        <taxon>Thraustochytriidae</taxon>
        <taxon>Aplanochytrium</taxon>
    </lineage>
</organism>
<feature type="compositionally biased region" description="Basic and acidic residues" evidence="6">
    <location>
        <begin position="177"/>
        <end position="186"/>
    </location>
</feature>
<keyword evidence="4" id="KW-0804">Transcription</keyword>